<accession>A0ABP9V527</accession>
<evidence type="ECO:0000313" key="2">
    <source>
        <dbReference type="Proteomes" id="UP001458946"/>
    </source>
</evidence>
<keyword evidence="2" id="KW-1185">Reference proteome</keyword>
<dbReference type="Proteomes" id="UP001458946">
    <property type="component" value="Unassembled WGS sequence"/>
</dbReference>
<sequence length="73" mass="7793">MPLYSPVLALIRKSTVTAAMIASWLGVPMLRPKALCRPLLIYKAPKPSEAATPNTVAIMARTSISFPAGPSTR</sequence>
<dbReference type="EMBL" id="BAABRN010000001">
    <property type="protein sequence ID" value="GAA5500356.1"/>
    <property type="molecule type" value="Genomic_DNA"/>
</dbReference>
<evidence type="ECO:0000313" key="1">
    <source>
        <dbReference type="EMBL" id="GAA5500356.1"/>
    </source>
</evidence>
<proteinExistence type="predicted"/>
<gene>
    <name evidence="1" type="ORF">Dxin01_00076</name>
</gene>
<comment type="caution">
    <text evidence="1">The sequence shown here is derived from an EMBL/GenBank/DDBJ whole genome shotgun (WGS) entry which is preliminary data.</text>
</comment>
<reference evidence="1 2" key="1">
    <citation type="submission" date="2024-02" db="EMBL/GenBank/DDBJ databases">
        <title>Deinococcus xinjiangensis NBRC 107630.</title>
        <authorList>
            <person name="Ichikawa N."/>
            <person name="Katano-Makiyama Y."/>
            <person name="Hidaka K."/>
        </authorList>
    </citation>
    <scope>NUCLEOTIDE SEQUENCE [LARGE SCALE GENOMIC DNA]</scope>
    <source>
        <strain evidence="1 2">NBRC 107630</strain>
    </source>
</reference>
<name>A0ABP9V527_9DEIO</name>
<evidence type="ECO:0008006" key="3">
    <source>
        <dbReference type="Google" id="ProtNLM"/>
    </source>
</evidence>
<organism evidence="1 2">
    <name type="scientific">Deinococcus xinjiangensis</name>
    <dbReference type="NCBI Taxonomy" id="457454"/>
    <lineage>
        <taxon>Bacteria</taxon>
        <taxon>Thermotogati</taxon>
        <taxon>Deinococcota</taxon>
        <taxon>Deinococci</taxon>
        <taxon>Deinococcales</taxon>
        <taxon>Deinococcaceae</taxon>
        <taxon>Deinococcus</taxon>
    </lineage>
</organism>
<protein>
    <recommendedName>
        <fullName evidence="3">Secreted protein</fullName>
    </recommendedName>
</protein>